<sequence length="400" mass="44313">MPDTLEFYGICLCTAILTIIFISTHCRVRPLRRTIHHTTPEGIRRLLDPPPRLMGRLLRSRALPNARLVAAFKLTNTFVSADPTIHIDFVAKCIELFHIAEKDWPHFNCVAEQAVKLAIPDETIDFRTFVQSVTLSTVVVGLLDTTADITALASDVEAVGDLITQVWILSKKPEEIPPDLLAKLNDHLRRLMPDEVAYPNPLDFVVPVWETLWRVVGVTLAHVHTDIVARAEFQMLNDNPDLLNSREPKPDVTAPSAVDYINEALRLYPPVRHITRHTFKPSRLTAFLPRFLAARLPPRTTPEIADIESTQRSASWGPNPDAYDAGRFLHHPTLARDLLAFGCGPLKCPASGWARGAAAVIVGAILNRVDGGAYEIVRGGGIGGREGWDGWLVQKVNTGT</sequence>
<evidence type="ECO:0000256" key="1">
    <source>
        <dbReference type="SAM" id="Phobius"/>
    </source>
</evidence>
<gene>
    <name evidence="2" type="ORF">B0H17DRAFT_1128627</name>
</gene>
<accession>A0AAD7DWL3</accession>
<keyword evidence="1" id="KW-1133">Transmembrane helix</keyword>
<evidence type="ECO:0000313" key="2">
    <source>
        <dbReference type="EMBL" id="KAJ7700771.1"/>
    </source>
</evidence>
<evidence type="ECO:0000313" key="3">
    <source>
        <dbReference type="Proteomes" id="UP001221757"/>
    </source>
</evidence>
<proteinExistence type="predicted"/>
<keyword evidence="1" id="KW-0812">Transmembrane</keyword>
<comment type="caution">
    <text evidence="2">The sequence shown here is derived from an EMBL/GenBank/DDBJ whole genome shotgun (WGS) entry which is preliminary data.</text>
</comment>
<dbReference type="EMBL" id="JARKIE010000019">
    <property type="protein sequence ID" value="KAJ7700771.1"/>
    <property type="molecule type" value="Genomic_DNA"/>
</dbReference>
<dbReference type="AlphaFoldDB" id="A0AAD7DWL3"/>
<dbReference type="InterPro" id="IPR036396">
    <property type="entry name" value="Cyt_P450_sf"/>
</dbReference>
<dbReference type="SUPFAM" id="SSF48264">
    <property type="entry name" value="Cytochrome P450"/>
    <property type="match status" value="1"/>
</dbReference>
<dbReference type="GO" id="GO:0020037">
    <property type="term" value="F:heme binding"/>
    <property type="evidence" value="ECO:0007669"/>
    <property type="project" value="InterPro"/>
</dbReference>
<dbReference type="Gene3D" id="1.10.630.10">
    <property type="entry name" value="Cytochrome P450"/>
    <property type="match status" value="1"/>
</dbReference>
<protein>
    <recommendedName>
        <fullName evidence="4">Cytochrome P450</fullName>
    </recommendedName>
</protein>
<keyword evidence="1" id="KW-0472">Membrane</keyword>
<organism evidence="2 3">
    <name type="scientific">Mycena rosella</name>
    <name type="common">Pink bonnet</name>
    <name type="synonym">Agaricus rosellus</name>
    <dbReference type="NCBI Taxonomy" id="1033263"/>
    <lineage>
        <taxon>Eukaryota</taxon>
        <taxon>Fungi</taxon>
        <taxon>Dikarya</taxon>
        <taxon>Basidiomycota</taxon>
        <taxon>Agaricomycotina</taxon>
        <taxon>Agaricomycetes</taxon>
        <taxon>Agaricomycetidae</taxon>
        <taxon>Agaricales</taxon>
        <taxon>Marasmiineae</taxon>
        <taxon>Mycenaceae</taxon>
        <taxon>Mycena</taxon>
    </lineage>
</organism>
<keyword evidence="3" id="KW-1185">Reference proteome</keyword>
<reference evidence="2" key="1">
    <citation type="submission" date="2023-03" db="EMBL/GenBank/DDBJ databases">
        <title>Massive genome expansion in bonnet fungi (Mycena s.s.) driven by repeated elements and novel gene families across ecological guilds.</title>
        <authorList>
            <consortium name="Lawrence Berkeley National Laboratory"/>
            <person name="Harder C.B."/>
            <person name="Miyauchi S."/>
            <person name="Viragh M."/>
            <person name="Kuo A."/>
            <person name="Thoen E."/>
            <person name="Andreopoulos B."/>
            <person name="Lu D."/>
            <person name="Skrede I."/>
            <person name="Drula E."/>
            <person name="Henrissat B."/>
            <person name="Morin E."/>
            <person name="Kohler A."/>
            <person name="Barry K."/>
            <person name="LaButti K."/>
            <person name="Morin E."/>
            <person name="Salamov A."/>
            <person name="Lipzen A."/>
            <person name="Mereny Z."/>
            <person name="Hegedus B."/>
            <person name="Baldrian P."/>
            <person name="Stursova M."/>
            <person name="Weitz H."/>
            <person name="Taylor A."/>
            <person name="Grigoriev I.V."/>
            <person name="Nagy L.G."/>
            <person name="Martin F."/>
            <person name="Kauserud H."/>
        </authorList>
    </citation>
    <scope>NUCLEOTIDE SEQUENCE</scope>
    <source>
        <strain evidence="2">CBHHK067</strain>
    </source>
</reference>
<name>A0AAD7DWL3_MYCRO</name>
<evidence type="ECO:0008006" key="4">
    <source>
        <dbReference type="Google" id="ProtNLM"/>
    </source>
</evidence>
<dbReference type="Proteomes" id="UP001221757">
    <property type="component" value="Unassembled WGS sequence"/>
</dbReference>
<feature type="transmembrane region" description="Helical" evidence="1">
    <location>
        <begin position="6"/>
        <end position="24"/>
    </location>
</feature>
<dbReference type="GO" id="GO:0004497">
    <property type="term" value="F:monooxygenase activity"/>
    <property type="evidence" value="ECO:0007669"/>
    <property type="project" value="InterPro"/>
</dbReference>
<dbReference type="GO" id="GO:0005506">
    <property type="term" value="F:iron ion binding"/>
    <property type="evidence" value="ECO:0007669"/>
    <property type="project" value="InterPro"/>
</dbReference>
<dbReference type="GO" id="GO:0016705">
    <property type="term" value="F:oxidoreductase activity, acting on paired donors, with incorporation or reduction of molecular oxygen"/>
    <property type="evidence" value="ECO:0007669"/>
    <property type="project" value="InterPro"/>
</dbReference>